<protein>
    <submittedName>
        <fullName evidence="2">Uncharacterized protein</fullName>
    </submittedName>
</protein>
<dbReference type="Proteomes" id="UP001176961">
    <property type="component" value="Unassembled WGS sequence"/>
</dbReference>
<dbReference type="AlphaFoldDB" id="A0AA36M656"/>
<sequence length="74" mass="8475">MYKCIKILNVFGYMIALYGILNLFEIVRFHLSKKLAAKSSATYEISFTNFTQYYEYILLPSSSTLSSCLRNGGQ</sequence>
<accession>A0AA36M656</accession>
<keyword evidence="1" id="KW-1133">Transmembrane helix</keyword>
<keyword evidence="1" id="KW-0812">Transmembrane</keyword>
<organism evidence="2 3">
    <name type="scientific">Cylicocyclus nassatus</name>
    <name type="common">Nematode worm</name>
    <dbReference type="NCBI Taxonomy" id="53992"/>
    <lineage>
        <taxon>Eukaryota</taxon>
        <taxon>Metazoa</taxon>
        <taxon>Ecdysozoa</taxon>
        <taxon>Nematoda</taxon>
        <taxon>Chromadorea</taxon>
        <taxon>Rhabditida</taxon>
        <taxon>Rhabditina</taxon>
        <taxon>Rhabditomorpha</taxon>
        <taxon>Strongyloidea</taxon>
        <taxon>Strongylidae</taxon>
        <taxon>Cylicocyclus</taxon>
    </lineage>
</organism>
<name>A0AA36M656_CYLNA</name>
<evidence type="ECO:0000313" key="3">
    <source>
        <dbReference type="Proteomes" id="UP001176961"/>
    </source>
</evidence>
<evidence type="ECO:0000313" key="2">
    <source>
        <dbReference type="EMBL" id="CAJ0599496.1"/>
    </source>
</evidence>
<proteinExistence type="predicted"/>
<evidence type="ECO:0000256" key="1">
    <source>
        <dbReference type="SAM" id="Phobius"/>
    </source>
</evidence>
<dbReference type="EMBL" id="CATQJL010000223">
    <property type="protein sequence ID" value="CAJ0599496.1"/>
    <property type="molecule type" value="Genomic_DNA"/>
</dbReference>
<reference evidence="2" key="1">
    <citation type="submission" date="2023-07" db="EMBL/GenBank/DDBJ databases">
        <authorList>
            <consortium name="CYATHOMIX"/>
        </authorList>
    </citation>
    <scope>NUCLEOTIDE SEQUENCE</scope>
    <source>
        <strain evidence="2">N/A</strain>
    </source>
</reference>
<keyword evidence="3" id="KW-1185">Reference proteome</keyword>
<gene>
    <name evidence="2" type="ORF">CYNAS_LOCUS11479</name>
</gene>
<feature type="transmembrane region" description="Helical" evidence="1">
    <location>
        <begin position="6"/>
        <end position="24"/>
    </location>
</feature>
<keyword evidence="1" id="KW-0472">Membrane</keyword>
<comment type="caution">
    <text evidence="2">The sequence shown here is derived from an EMBL/GenBank/DDBJ whole genome shotgun (WGS) entry which is preliminary data.</text>
</comment>